<evidence type="ECO:0000313" key="2">
    <source>
        <dbReference type="EMBL" id="KEZ17015.1"/>
    </source>
</evidence>
<dbReference type="Proteomes" id="UP000028534">
    <property type="component" value="Unassembled WGS sequence"/>
</dbReference>
<dbReference type="PATRIC" id="fig|13690.10.peg.3887"/>
<proteinExistence type="predicted"/>
<dbReference type="InterPro" id="IPR019288">
    <property type="entry name" value="3'-5'_exonuclease_PolB-like"/>
</dbReference>
<dbReference type="SUPFAM" id="SSF53098">
    <property type="entry name" value="Ribonuclease H-like"/>
    <property type="match status" value="1"/>
</dbReference>
<reference evidence="2 3" key="1">
    <citation type="submission" date="2014-03" db="EMBL/GenBank/DDBJ databases">
        <title>Genome sequence of Sphingobium yanoikuyae B1.</title>
        <authorList>
            <person name="Gan H.M."/>
            <person name="Gan H.Y."/>
            <person name="Savka M.A."/>
        </authorList>
    </citation>
    <scope>NUCLEOTIDE SEQUENCE [LARGE SCALE GENOMIC DNA]</scope>
    <source>
        <strain evidence="2 3">B1</strain>
    </source>
</reference>
<organism evidence="2 3">
    <name type="scientific">Sphingobium yanoikuyae</name>
    <name type="common">Sphingomonas yanoikuyae</name>
    <dbReference type="NCBI Taxonomy" id="13690"/>
    <lineage>
        <taxon>Bacteria</taxon>
        <taxon>Pseudomonadati</taxon>
        <taxon>Pseudomonadota</taxon>
        <taxon>Alphaproteobacteria</taxon>
        <taxon>Sphingomonadales</taxon>
        <taxon>Sphingomonadaceae</taxon>
        <taxon>Sphingobium</taxon>
    </lineage>
</organism>
<dbReference type="Pfam" id="PF10108">
    <property type="entry name" value="DNA_pol_B_exo2"/>
    <property type="match status" value="1"/>
</dbReference>
<comment type="caution">
    <text evidence="2">The sequence shown here is derived from an EMBL/GenBank/DDBJ whole genome shotgun (WGS) entry which is preliminary data.</text>
</comment>
<dbReference type="RefSeq" id="WP_037521566.1">
    <property type="nucleotide sequence ID" value="NZ_JGVR01000025.1"/>
</dbReference>
<accession>A0A084EGC3</accession>
<evidence type="ECO:0000259" key="1">
    <source>
        <dbReference type="Pfam" id="PF10108"/>
    </source>
</evidence>
<evidence type="ECO:0000313" key="3">
    <source>
        <dbReference type="Proteomes" id="UP000028534"/>
    </source>
</evidence>
<dbReference type="InterPro" id="IPR012337">
    <property type="entry name" value="RNaseH-like_sf"/>
</dbReference>
<dbReference type="eggNOG" id="COG3298">
    <property type="taxonomic scope" value="Bacteria"/>
</dbReference>
<dbReference type="EMBL" id="JGVR01000025">
    <property type="protein sequence ID" value="KEZ17015.1"/>
    <property type="molecule type" value="Genomic_DNA"/>
</dbReference>
<gene>
    <name evidence="2" type="ORF">CP98_03794</name>
</gene>
<name>A0A084EGC3_SPHYA</name>
<dbReference type="AlphaFoldDB" id="A0A084EGC3"/>
<protein>
    <submittedName>
        <fullName evidence="2">DNA polymerase III subunit epsilon</fullName>
    </submittedName>
</protein>
<feature type="domain" description="Predicted 3'-5' exonuclease PolB-like" evidence="1">
    <location>
        <begin position="65"/>
        <end position="264"/>
    </location>
</feature>
<sequence>MFMHPRPFRADDMPRTIVVIDTESQYDTQAHGRYLDAERFTAEVRESLHPRETREDPRVKPRWPCQRITTMSWLILHEGPDGLVPHRMETRGFPEQDERAILMAFFADMQQLGSVRLISWGGFSADLPQIVIGAMAAGLQLPDCLKGLLSPWRREQAGHTDLMTEMCAGAARPHMAEVAARLGIPTKLTCRPDLVTWLMDRGKWSDVRAVCEGDVLTLTTILMLWMHLDGRGASPLEGMHRLSRFVADDLGHRSYAEHWAAFASAQLREAFARETGKLATLAPHLAE</sequence>